<dbReference type="GO" id="GO:0032955">
    <property type="term" value="P:regulation of division septum assembly"/>
    <property type="evidence" value="ECO:0007669"/>
    <property type="project" value="InterPro"/>
</dbReference>
<sequence>MELFNFCFSRKQTPANLAKQRLQIIVAEQRKSCKIHHYVPQLKYDLLQVLYKYLSLSIYSEVLSVQLNIKHGDVSIIDLQINLPEIANSLQCRK</sequence>
<evidence type="ECO:0000313" key="6">
    <source>
        <dbReference type="Proteomes" id="UP000056466"/>
    </source>
</evidence>
<dbReference type="EMBL" id="CP011787">
    <property type="protein sequence ID" value="AKZ65987.1"/>
    <property type="molecule type" value="Genomic_DNA"/>
</dbReference>
<accession>A0A0K2BLB5</accession>
<evidence type="ECO:0000256" key="4">
    <source>
        <dbReference type="HAMAP-Rule" id="MF_00262"/>
    </source>
</evidence>
<dbReference type="InterPro" id="IPR036707">
    <property type="entry name" value="MinE_sf"/>
</dbReference>
<comment type="function">
    <text evidence="3 4">Prevents the cell division inhibition by proteins MinC and MinD at internal division sites while permitting inhibition at polar sites. This ensures cell division at the proper site by restricting the formation of a division septum at the midpoint of the long axis of the cell.</text>
</comment>
<evidence type="ECO:0000256" key="3">
    <source>
        <dbReference type="ARBA" id="ARBA00025265"/>
    </source>
</evidence>
<dbReference type="OrthoDB" id="9802655at2"/>
<dbReference type="SUPFAM" id="SSF55229">
    <property type="entry name" value="Cell division protein MinE topological specificity domain"/>
    <property type="match status" value="1"/>
</dbReference>
<dbReference type="Gene3D" id="3.30.1070.10">
    <property type="entry name" value="Cell division topological specificity factor MinE"/>
    <property type="match status" value="1"/>
</dbReference>
<dbReference type="HAMAP" id="MF_00262">
    <property type="entry name" value="MinE"/>
    <property type="match status" value="1"/>
</dbReference>
<dbReference type="AlphaFoldDB" id="A0A0K2BLB5"/>
<dbReference type="NCBIfam" id="NF001422">
    <property type="entry name" value="PRK00296.1"/>
    <property type="match status" value="1"/>
</dbReference>
<protein>
    <recommendedName>
        <fullName evidence="2 4">Cell division topological specificity factor</fullName>
    </recommendedName>
</protein>
<evidence type="ECO:0000313" key="5">
    <source>
        <dbReference type="EMBL" id="AKZ65987.1"/>
    </source>
</evidence>
<dbReference type="NCBIfam" id="TIGR01215">
    <property type="entry name" value="minE"/>
    <property type="match status" value="1"/>
</dbReference>
<dbReference type="KEGG" id="bcig:AB162_396"/>
<dbReference type="Proteomes" id="UP000056466">
    <property type="component" value="Chromosome"/>
</dbReference>
<dbReference type="GO" id="GO:0051301">
    <property type="term" value="P:cell division"/>
    <property type="evidence" value="ECO:0007669"/>
    <property type="project" value="UniProtKB-KW"/>
</dbReference>
<evidence type="ECO:0000256" key="2">
    <source>
        <dbReference type="ARBA" id="ARBA00020112"/>
    </source>
</evidence>
<organism evidence="5 6">
    <name type="scientific">Candidatus Palibaumannia cicadellinicola</name>
    <dbReference type="NCBI Taxonomy" id="186490"/>
    <lineage>
        <taxon>Bacteria</taxon>
        <taxon>Pseudomonadati</taxon>
        <taxon>Pseudomonadota</taxon>
        <taxon>Gammaproteobacteria</taxon>
        <taxon>Candidatus Palibaumannia</taxon>
    </lineage>
</organism>
<dbReference type="PATRIC" id="fig|186490.8.peg.375"/>
<comment type="similarity">
    <text evidence="1 4">Belongs to the MinE family.</text>
</comment>
<name>A0A0K2BLB5_9GAMM</name>
<dbReference type="RefSeq" id="WP_053097012.1">
    <property type="nucleotide sequence ID" value="NZ_CP011787.1"/>
</dbReference>
<keyword evidence="4" id="KW-0131">Cell cycle</keyword>
<keyword evidence="4 5" id="KW-0132">Cell division</keyword>
<reference evidence="5 6" key="1">
    <citation type="submission" date="2015-06" db="EMBL/GenBank/DDBJ databases">
        <title>Lineage-specific patterns of genome deterioration in obligate symbionts.</title>
        <authorList>
            <person name="Bennett G.M."/>
            <person name="McCutcheon J.P."/>
            <person name="McDonald B.R."/>
            <person name="Moran N.A."/>
        </authorList>
    </citation>
    <scope>NUCLEOTIDE SEQUENCE [LARGE SCALE GENOMIC DNA]</scope>
    <source>
        <strain evidence="5 6">B-GSS</strain>
    </source>
</reference>
<evidence type="ECO:0000256" key="1">
    <source>
        <dbReference type="ARBA" id="ARBA00008168"/>
    </source>
</evidence>
<keyword evidence="6" id="KW-1185">Reference proteome</keyword>
<gene>
    <name evidence="4 5" type="primary">minE</name>
    <name evidence="5" type="ORF">AB162_396</name>
</gene>
<dbReference type="InterPro" id="IPR005527">
    <property type="entry name" value="MinE"/>
</dbReference>
<dbReference type="Pfam" id="PF03776">
    <property type="entry name" value="MinE"/>
    <property type="match status" value="1"/>
</dbReference>
<proteinExistence type="inferred from homology"/>